<keyword evidence="3" id="KW-1185">Reference proteome</keyword>
<evidence type="ECO:0000313" key="3">
    <source>
        <dbReference type="Proteomes" id="UP001249020"/>
    </source>
</evidence>
<name>A0AAW8QWY0_9ALTE</name>
<accession>A0AAW8QWY0</accession>
<comment type="caution">
    <text evidence="2">The sequence shown here is derived from an EMBL/GenBank/DDBJ whole genome shotgun (WGS) entry which is preliminary data.</text>
</comment>
<sequence>MKRLSDYIKLVPEELLVVGNLKDLIEKINEIDEKLDEASAAIDDAQLIKDLLIRLKMNAQELLASPSIEKLTNFINLTNDEMSHLNLNASTDVTSTDAFKKALVSVEKAKAFLAKGEELVLPIGQQESFEKDIKFTKEHTVSPKEEFELGYSVKADAKFSINVLNHEQAKDLLAMPVKEGDVVINQDAFASFLVGGKASAKLQSISASIGASFGAEIELDTYYQINTATPSYKALWAMYSDGMKPWNIKSMQKHLQFINNQGFRAITVRGRRQLSIWGEVALGESFSTSTDINNQSLTAEVTAAAGYSRKHTYEGDTELFMRKNKDNQLEIKVSFDEKTVNSSNFSLSLKSEFTGLDKIVTEYTDIIFGRGDELIAELEKYSTPGKTILKKIKDELDEGAWYASISQLVLGEKNTDQVVTEMLGEQIQEFFDSEVLSVKLDPTELSRKVIDTLMEQFGSELDKLPGSNAEKKQILKAAVDGLSTVIGGWQTEVEAQAQSFVDKIKAKVTNEGRKVLAPIESLSKEIKSQLERVDQITTDIFSEALTKYQEFKTRVNEGVKKAQTIKLAIAHEQSKSLMESEALGFTVVFLSNSKSAQSLYQLLVVGADQAANRLMRSLAIDGQILIKDRTQRIQRTMQQELSQSLSIMGIDFSQKKVSVGDLSIETDAGGSLSVINRLEISDTALGKHEERKAVANLAYQFANAALSGKTDTTFNLAYRNVDKHMHSKQQMEDIFKSFSFTKAHLSNLEHELPEIVSPKAIERALVEFDKYRGLYKKSTVSIQMLSSKFVYKQLTELEADPLFDMAADFLRAIYVNVDRRKFLEPIYSAYKAVERELDYSAFFDFAVTNKKNFIINPRKFRSNLKSKFKNTNYLDDNFWESTKMDGAISGSAKRFKAAVLDLTDLGQESKGLSSLPSILSHIDKEVRLFSSLSQAEKETGMKVFKQQLASLQDAMEEAINPWIDVNSVGATWVKEKLRIPSNVNYQLLMFMSVLSELCKPAEAESLFLVTITLEKEGKAPRVIVLK</sequence>
<dbReference type="EMBL" id="JAVRIE010000001">
    <property type="protein sequence ID" value="MDT0581029.1"/>
    <property type="molecule type" value="Genomic_DNA"/>
</dbReference>
<evidence type="ECO:0000313" key="2">
    <source>
        <dbReference type="EMBL" id="MDT0581029.1"/>
    </source>
</evidence>
<proteinExistence type="predicted"/>
<organism evidence="2 3">
    <name type="scientific">Brumicola blandensis</name>
    <dbReference type="NCBI Taxonomy" id="3075611"/>
    <lineage>
        <taxon>Bacteria</taxon>
        <taxon>Pseudomonadati</taxon>
        <taxon>Pseudomonadota</taxon>
        <taxon>Gammaproteobacteria</taxon>
        <taxon>Alteromonadales</taxon>
        <taxon>Alteromonadaceae</taxon>
        <taxon>Brumicola</taxon>
    </lineage>
</organism>
<evidence type="ECO:0000256" key="1">
    <source>
        <dbReference type="SAM" id="Coils"/>
    </source>
</evidence>
<reference evidence="2 3" key="1">
    <citation type="submission" date="2023-09" db="EMBL/GenBank/DDBJ databases">
        <authorList>
            <person name="Rey-Velasco X."/>
        </authorList>
    </citation>
    <scope>NUCLEOTIDE SEQUENCE [LARGE SCALE GENOMIC DNA]</scope>
    <source>
        <strain evidence="2 3">W409</strain>
    </source>
</reference>
<dbReference type="RefSeq" id="WP_311359844.1">
    <property type="nucleotide sequence ID" value="NZ_JAVRIE010000001.1"/>
</dbReference>
<gene>
    <name evidence="2" type="ORF">RM544_00600</name>
</gene>
<feature type="coiled-coil region" evidence="1">
    <location>
        <begin position="21"/>
        <end position="48"/>
    </location>
</feature>
<dbReference type="Proteomes" id="UP001249020">
    <property type="component" value="Unassembled WGS sequence"/>
</dbReference>
<protein>
    <submittedName>
        <fullName evidence="2">Uncharacterized protein</fullName>
    </submittedName>
</protein>
<keyword evidence="1" id="KW-0175">Coiled coil</keyword>
<dbReference type="AlphaFoldDB" id="A0AAW8QWY0"/>